<dbReference type="Pfam" id="PF13577">
    <property type="entry name" value="SnoaL_4"/>
    <property type="match status" value="1"/>
</dbReference>
<evidence type="ECO:0000259" key="2">
    <source>
        <dbReference type="Pfam" id="PF13577"/>
    </source>
</evidence>
<dbReference type="CDD" id="cd00531">
    <property type="entry name" value="NTF2_like"/>
    <property type="match status" value="1"/>
</dbReference>
<evidence type="ECO:0000256" key="1">
    <source>
        <dbReference type="SAM" id="MobiDB-lite"/>
    </source>
</evidence>
<organism evidence="3 4">
    <name type="scientific">Streptomyces sp. 900105755</name>
    <dbReference type="NCBI Taxonomy" id="3154389"/>
    <lineage>
        <taxon>Bacteria</taxon>
        <taxon>Bacillati</taxon>
        <taxon>Actinomycetota</taxon>
        <taxon>Actinomycetes</taxon>
        <taxon>Kitasatosporales</taxon>
        <taxon>Streptomycetaceae</taxon>
        <taxon>Streptomyces</taxon>
    </lineage>
</organism>
<feature type="region of interest" description="Disordered" evidence="1">
    <location>
        <begin position="1"/>
        <end position="21"/>
    </location>
</feature>
<reference evidence="3 4" key="1">
    <citation type="submission" date="2024-06" db="EMBL/GenBank/DDBJ databases">
        <title>The Natural Products Discovery Center: Release of the First 8490 Sequenced Strains for Exploring Actinobacteria Biosynthetic Diversity.</title>
        <authorList>
            <person name="Kalkreuter E."/>
            <person name="Kautsar S.A."/>
            <person name="Yang D."/>
            <person name="Bader C.D."/>
            <person name="Teijaro C.N."/>
            <person name="Fluegel L."/>
            <person name="Davis C.M."/>
            <person name="Simpson J.R."/>
            <person name="Lauterbach L."/>
            <person name="Steele A.D."/>
            <person name="Gui C."/>
            <person name="Meng S."/>
            <person name="Li G."/>
            <person name="Viehrig K."/>
            <person name="Ye F."/>
            <person name="Su P."/>
            <person name="Kiefer A.F."/>
            <person name="Nichols A."/>
            <person name="Cepeda A.J."/>
            <person name="Yan W."/>
            <person name="Fan B."/>
            <person name="Jiang Y."/>
            <person name="Adhikari A."/>
            <person name="Zheng C.-J."/>
            <person name="Schuster L."/>
            <person name="Cowan T.M."/>
            <person name="Smanski M.J."/>
            <person name="Chevrette M.G."/>
            <person name="De Carvalho L.P.S."/>
            <person name="Shen B."/>
        </authorList>
    </citation>
    <scope>NUCLEOTIDE SEQUENCE [LARGE SCALE GENOMIC DNA]</scope>
    <source>
        <strain evidence="3 4">NPDC001694</strain>
    </source>
</reference>
<keyword evidence="4" id="KW-1185">Reference proteome</keyword>
<feature type="domain" description="SnoaL-like" evidence="2">
    <location>
        <begin position="24"/>
        <end position="142"/>
    </location>
</feature>
<comment type="caution">
    <text evidence="3">The sequence shown here is derived from an EMBL/GenBank/DDBJ whole genome shotgun (WGS) entry which is preliminary data.</text>
</comment>
<dbReference type="NCBIfam" id="TIGR02246">
    <property type="entry name" value="SgcJ/EcaC family oxidoreductase"/>
    <property type="match status" value="1"/>
</dbReference>
<sequence>MVSTSPGPRPTAPPPLTGGPVHEGVATLLTRFGAAIDAGRADGVAELFTADCVFLPPTGEVLRSPAAVEAFYRARFADTRRRTCHQWANLQVSPDGERGAEAEAVMTTYAFEPAVSETHAQVRVGRVHARCQSGADGVWRFAGHRFAMAFPLSVPLRTEGRA</sequence>
<dbReference type="SUPFAM" id="SSF54427">
    <property type="entry name" value="NTF2-like"/>
    <property type="match status" value="1"/>
</dbReference>
<evidence type="ECO:0000313" key="4">
    <source>
        <dbReference type="Proteomes" id="UP001490365"/>
    </source>
</evidence>
<evidence type="ECO:0000313" key="3">
    <source>
        <dbReference type="EMBL" id="MER6265962.1"/>
    </source>
</evidence>
<gene>
    <name evidence="3" type="ORF">ABT211_01475</name>
</gene>
<accession>A0ABV1T8S4</accession>
<proteinExistence type="predicted"/>
<dbReference type="EMBL" id="JBEOZM010000001">
    <property type="protein sequence ID" value="MER6265962.1"/>
    <property type="molecule type" value="Genomic_DNA"/>
</dbReference>
<dbReference type="InterPro" id="IPR011944">
    <property type="entry name" value="Steroid_delta5-4_isomerase"/>
</dbReference>
<dbReference type="RefSeq" id="WP_351954679.1">
    <property type="nucleotide sequence ID" value="NZ_JBEOZM010000001.1"/>
</dbReference>
<feature type="compositionally biased region" description="Pro residues" evidence="1">
    <location>
        <begin position="7"/>
        <end position="17"/>
    </location>
</feature>
<dbReference type="Gene3D" id="3.10.450.50">
    <property type="match status" value="1"/>
</dbReference>
<dbReference type="InterPro" id="IPR032710">
    <property type="entry name" value="NTF2-like_dom_sf"/>
</dbReference>
<name>A0ABV1T8S4_9ACTN</name>
<dbReference type="InterPro" id="IPR037401">
    <property type="entry name" value="SnoaL-like"/>
</dbReference>
<protein>
    <submittedName>
        <fullName evidence="3">SgcJ/EcaC family oxidoreductase</fullName>
    </submittedName>
</protein>
<dbReference type="Proteomes" id="UP001490365">
    <property type="component" value="Unassembled WGS sequence"/>
</dbReference>